<accession>A0A6A5QZJ8</accession>
<sequence length="315" mass="35457">MPKLELFEKGSRCPVGGHLESFQVRRLMVCNLLYAWKVALNEVHAASSAKTITYRQIIRPMMQRTAANSWPRPAVVGITGTPLADGIVTTENFFKFAVYRPDAATSPDVGVRVLAELQRQNLARAWKKLQSTLTDNAVAARKVRGPKLTALLDKHARDLRGNEELRVLFDVFAKLVTHFFVARDYTSVDAWGKPLNLIDSTLEVKYKVVPHKDEPHAELVKWEQRPHATQTRKFKEDKRAWKDGGCVGHEPTKPALSSADPKAYHTARIMATLPNLPRALRAWQARNPKMPPAIGAGCEWGDSLSKDNQWLQRPN</sequence>
<evidence type="ECO:0000313" key="2">
    <source>
        <dbReference type="EMBL" id="KAF1919277.1"/>
    </source>
</evidence>
<name>A0A6A5QZJ8_AMPQU</name>
<evidence type="ECO:0000256" key="1">
    <source>
        <dbReference type="SAM" id="MobiDB-lite"/>
    </source>
</evidence>
<evidence type="ECO:0000313" key="3">
    <source>
        <dbReference type="Proteomes" id="UP000800096"/>
    </source>
</evidence>
<dbReference type="Proteomes" id="UP000800096">
    <property type="component" value="Unassembled WGS sequence"/>
</dbReference>
<organism evidence="2 3">
    <name type="scientific">Ampelomyces quisqualis</name>
    <name type="common">Powdery mildew agent</name>
    <dbReference type="NCBI Taxonomy" id="50730"/>
    <lineage>
        <taxon>Eukaryota</taxon>
        <taxon>Fungi</taxon>
        <taxon>Dikarya</taxon>
        <taxon>Ascomycota</taxon>
        <taxon>Pezizomycotina</taxon>
        <taxon>Dothideomycetes</taxon>
        <taxon>Pleosporomycetidae</taxon>
        <taxon>Pleosporales</taxon>
        <taxon>Pleosporineae</taxon>
        <taxon>Phaeosphaeriaceae</taxon>
        <taxon>Ampelomyces</taxon>
    </lineage>
</organism>
<protein>
    <submittedName>
        <fullName evidence="2">Uncharacterized protein</fullName>
    </submittedName>
</protein>
<reference evidence="2" key="1">
    <citation type="journal article" date="2020" name="Stud. Mycol.">
        <title>101 Dothideomycetes genomes: a test case for predicting lifestyles and emergence of pathogens.</title>
        <authorList>
            <person name="Haridas S."/>
            <person name="Albert R."/>
            <person name="Binder M."/>
            <person name="Bloem J."/>
            <person name="Labutti K."/>
            <person name="Salamov A."/>
            <person name="Andreopoulos B."/>
            <person name="Baker S."/>
            <person name="Barry K."/>
            <person name="Bills G."/>
            <person name="Bluhm B."/>
            <person name="Cannon C."/>
            <person name="Castanera R."/>
            <person name="Culley D."/>
            <person name="Daum C."/>
            <person name="Ezra D."/>
            <person name="Gonzalez J."/>
            <person name="Henrissat B."/>
            <person name="Kuo A."/>
            <person name="Liang C."/>
            <person name="Lipzen A."/>
            <person name="Lutzoni F."/>
            <person name="Magnuson J."/>
            <person name="Mondo S."/>
            <person name="Nolan M."/>
            <person name="Ohm R."/>
            <person name="Pangilinan J."/>
            <person name="Park H.-J."/>
            <person name="Ramirez L."/>
            <person name="Alfaro M."/>
            <person name="Sun H."/>
            <person name="Tritt A."/>
            <person name="Yoshinaga Y."/>
            <person name="Zwiers L.-H."/>
            <person name="Turgeon B."/>
            <person name="Goodwin S."/>
            <person name="Spatafora J."/>
            <person name="Crous P."/>
            <person name="Grigoriev I."/>
        </authorList>
    </citation>
    <scope>NUCLEOTIDE SEQUENCE</scope>
    <source>
        <strain evidence="2">HMLAC05119</strain>
    </source>
</reference>
<feature type="region of interest" description="Disordered" evidence="1">
    <location>
        <begin position="242"/>
        <end position="261"/>
    </location>
</feature>
<dbReference type="AlphaFoldDB" id="A0A6A5QZJ8"/>
<keyword evidence="3" id="KW-1185">Reference proteome</keyword>
<dbReference type="OrthoDB" id="3810729at2759"/>
<proteinExistence type="predicted"/>
<dbReference type="EMBL" id="ML979133">
    <property type="protein sequence ID" value="KAF1919277.1"/>
    <property type="molecule type" value="Genomic_DNA"/>
</dbReference>
<gene>
    <name evidence="2" type="ORF">BDU57DRAFT_568712</name>
</gene>